<proteinExistence type="predicted"/>
<dbReference type="Proteomes" id="UP000821845">
    <property type="component" value="Chromosome 5"/>
</dbReference>
<evidence type="ECO:0000313" key="2">
    <source>
        <dbReference type="Proteomes" id="UP000821845"/>
    </source>
</evidence>
<name>A0ACB7S7K1_HYAAI</name>
<protein>
    <submittedName>
        <fullName evidence="1">Uncharacterized protein</fullName>
    </submittedName>
</protein>
<sequence>MSRRHKSNTTAKHERLMDELVRRLESMSDSPESRNTFQAEPPETISGAAGEPLSLLLPGSAISVVSCGCHQHEKLHLHVTIKCPCARPSTAEAATQTDPSPVERPQVKFANRTYEGASRCAHDTGEQLICYESSVHLGATSTKSVSSHRAPLSAYHVAGPKMYSFLRFTSSAAVSFAEDNLSTQGCLRSWGFTPSLLANEEFSPRVSADERRRSVHEALAQVPTGASATADATLYSTDDQTTMESMYGNVNPPVEAKRYIISDELGAIYEHIESRWAEVCAKLRADLNGRYDKFIADCRSCLQNEPGECERDQLRHEMADARRELIAQLKEVFRSACDEFDYWRMRYLERELQLSCSTLQTGDRFRVMAAVLRYEILEGLPELEKRTRERAAALWKELVEQQWIDVDVLFDA</sequence>
<evidence type="ECO:0000313" key="1">
    <source>
        <dbReference type="EMBL" id="KAH6930057.1"/>
    </source>
</evidence>
<organism evidence="1 2">
    <name type="scientific">Hyalomma asiaticum</name>
    <name type="common">Tick</name>
    <dbReference type="NCBI Taxonomy" id="266040"/>
    <lineage>
        <taxon>Eukaryota</taxon>
        <taxon>Metazoa</taxon>
        <taxon>Ecdysozoa</taxon>
        <taxon>Arthropoda</taxon>
        <taxon>Chelicerata</taxon>
        <taxon>Arachnida</taxon>
        <taxon>Acari</taxon>
        <taxon>Parasitiformes</taxon>
        <taxon>Ixodida</taxon>
        <taxon>Ixodoidea</taxon>
        <taxon>Ixodidae</taxon>
        <taxon>Hyalomminae</taxon>
        <taxon>Hyalomma</taxon>
    </lineage>
</organism>
<gene>
    <name evidence="1" type="ORF">HPB50_008655</name>
</gene>
<accession>A0ACB7S7K1</accession>
<keyword evidence="2" id="KW-1185">Reference proteome</keyword>
<reference evidence="1" key="1">
    <citation type="submission" date="2020-05" db="EMBL/GenBank/DDBJ databases">
        <title>Large-scale comparative analyses of tick genomes elucidate their genetic diversity and vector capacities.</title>
        <authorList>
            <person name="Jia N."/>
            <person name="Wang J."/>
            <person name="Shi W."/>
            <person name="Du L."/>
            <person name="Sun Y."/>
            <person name="Zhan W."/>
            <person name="Jiang J."/>
            <person name="Wang Q."/>
            <person name="Zhang B."/>
            <person name="Ji P."/>
            <person name="Sakyi L.B."/>
            <person name="Cui X."/>
            <person name="Yuan T."/>
            <person name="Jiang B."/>
            <person name="Yang W."/>
            <person name="Lam T.T.-Y."/>
            <person name="Chang Q."/>
            <person name="Ding S."/>
            <person name="Wang X."/>
            <person name="Zhu J."/>
            <person name="Ruan X."/>
            <person name="Zhao L."/>
            <person name="Wei J."/>
            <person name="Que T."/>
            <person name="Du C."/>
            <person name="Cheng J."/>
            <person name="Dai P."/>
            <person name="Han X."/>
            <person name="Huang E."/>
            <person name="Gao Y."/>
            <person name="Liu J."/>
            <person name="Shao H."/>
            <person name="Ye R."/>
            <person name="Li L."/>
            <person name="Wei W."/>
            <person name="Wang X."/>
            <person name="Wang C."/>
            <person name="Yang T."/>
            <person name="Huo Q."/>
            <person name="Li W."/>
            <person name="Guo W."/>
            <person name="Chen H."/>
            <person name="Zhou L."/>
            <person name="Ni X."/>
            <person name="Tian J."/>
            <person name="Zhou Y."/>
            <person name="Sheng Y."/>
            <person name="Liu T."/>
            <person name="Pan Y."/>
            <person name="Xia L."/>
            <person name="Li J."/>
            <person name="Zhao F."/>
            <person name="Cao W."/>
        </authorList>
    </citation>
    <scope>NUCLEOTIDE SEQUENCE</scope>
    <source>
        <strain evidence="1">Hyas-2018</strain>
    </source>
</reference>
<dbReference type="EMBL" id="CM023485">
    <property type="protein sequence ID" value="KAH6930057.1"/>
    <property type="molecule type" value="Genomic_DNA"/>
</dbReference>
<comment type="caution">
    <text evidence="1">The sequence shown here is derived from an EMBL/GenBank/DDBJ whole genome shotgun (WGS) entry which is preliminary data.</text>
</comment>